<reference evidence="4 5" key="1">
    <citation type="submission" date="2019-03" db="EMBL/GenBank/DDBJ databases">
        <authorList>
            <person name="Gaulin E."/>
            <person name="Dumas B."/>
        </authorList>
    </citation>
    <scope>NUCLEOTIDE SEQUENCE [LARGE SCALE GENOMIC DNA]</scope>
    <source>
        <strain evidence="4">CBS 568.67</strain>
    </source>
</reference>
<dbReference type="InterPro" id="IPR002347">
    <property type="entry name" value="SDR_fam"/>
</dbReference>
<dbReference type="SUPFAM" id="SSF51735">
    <property type="entry name" value="NAD(P)-binding Rossmann-fold domains"/>
    <property type="match status" value="1"/>
</dbReference>
<sequence>MLESMICMQQIHRNLGQINAAEVHFITSMTFSFNDIPNLSNKVAIVTGASAGIGLITARELAKKGCHVILACRSRTKTDPVVEAIKAVAPGATVEFMELDLMRLKSVQAFTDAFKARQLPLHILVNNAGIMAPPFALSADGIESQFATNHIAHMALTQRLLPILEASAPSRVVVVSSNAHKMASSVGINFDTINDATAYSAWTWYGQSKLANILFARELARRLDARGVHNVFVNTLHPGFIRSELLRHSNCLIRLLAWPFQLTTDDGAKTQIYVATSTDIETNEWRGRYFAPIAQVAESNQLGQDMALAARLWEFSDLLIEKFLTQ</sequence>
<dbReference type="GO" id="GO:0016491">
    <property type="term" value="F:oxidoreductase activity"/>
    <property type="evidence" value="ECO:0007669"/>
    <property type="project" value="UniProtKB-KW"/>
</dbReference>
<evidence type="ECO:0000256" key="1">
    <source>
        <dbReference type="ARBA" id="ARBA00006484"/>
    </source>
</evidence>
<accession>A0A485KTX8</accession>
<dbReference type="AlphaFoldDB" id="A0A485KTX8"/>
<dbReference type="Gene3D" id="3.40.50.720">
    <property type="entry name" value="NAD(P)-binding Rossmann-like Domain"/>
    <property type="match status" value="1"/>
</dbReference>
<evidence type="ECO:0000256" key="2">
    <source>
        <dbReference type="ARBA" id="ARBA00023002"/>
    </source>
</evidence>
<comment type="similarity">
    <text evidence="1">Belongs to the short-chain dehydrogenases/reductases (SDR) family.</text>
</comment>
<dbReference type="EMBL" id="VJMH01005272">
    <property type="protein sequence ID" value="KAF0698028.1"/>
    <property type="molecule type" value="Genomic_DNA"/>
</dbReference>
<dbReference type="Pfam" id="PF00106">
    <property type="entry name" value="adh_short"/>
    <property type="match status" value="1"/>
</dbReference>
<gene>
    <name evidence="4" type="primary">Aste57867_11359</name>
    <name evidence="3" type="ORF">As57867_011317</name>
    <name evidence="4" type="ORF">ASTE57867_11359</name>
</gene>
<dbReference type="Proteomes" id="UP000332933">
    <property type="component" value="Unassembled WGS sequence"/>
</dbReference>
<evidence type="ECO:0000313" key="3">
    <source>
        <dbReference type="EMBL" id="KAF0698028.1"/>
    </source>
</evidence>
<evidence type="ECO:0000313" key="5">
    <source>
        <dbReference type="Proteomes" id="UP000332933"/>
    </source>
</evidence>
<organism evidence="4 5">
    <name type="scientific">Aphanomyces stellatus</name>
    <dbReference type="NCBI Taxonomy" id="120398"/>
    <lineage>
        <taxon>Eukaryota</taxon>
        <taxon>Sar</taxon>
        <taxon>Stramenopiles</taxon>
        <taxon>Oomycota</taxon>
        <taxon>Saprolegniomycetes</taxon>
        <taxon>Saprolegniales</taxon>
        <taxon>Verrucalvaceae</taxon>
        <taxon>Aphanomyces</taxon>
    </lineage>
</organism>
<proteinExistence type="inferred from homology"/>
<protein>
    <submittedName>
        <fullName evidence="4">Aste57867_11359 protein</fullName>
    </submittedName>
</protein>
<dbReference type="OrthoDB" id="157221at2759"/>
<evidence type="ECO:0000313" key="4">
    <source>
        <dbReference type="EMBL" id="VFT88221.1"/>
    </source>
</evidence>
<keyword evidence="2" id="KW-0560">Oxidoreductase</keyword>
<keyword evidence="5" id="KW-1185">Reference proteome</keyword>
<dbReference type="PANTHER" id="PTHR24320:SF148">
    <property type="entry name" value="NAD(P)-BINDING ROSSMANN-FOLD SUPERFAMILY PROTEIN"/>
    <property type="match status" value="1"/>
</dbReference>
<reference evidence="3" key="2">
    <citation type="submission" date="2019-06" db="EMBL/GenBank/DDBJ databases">
        <title>Genomics analysis of Aphanomyces spp. identifies a new class of oomycete effector associated with host adaptation.</title>
        <authorList>
            <person name="Gaulin E."/>
        </authorList>
    </citation>
    <scope>NUCLEOTIDE SEQUENCE</scope>
    <source>
        <strain evidence="3">CBS 578.67</strain>
    </source>
</reference>
<dbReference type="CDD" id="cd05327">
    <property type="entry name" value="retinol-DH_like_SDR_c_like"/>
    <property type="match status" value="1"/>
</dbReference>
<dbReference type="InterPro" id="IPR036291">
    <property type="entry name" value="NAD(P)-bd_dom_sf"/>
</dbReference>
<dbReference type="PANTHER" id="PTHR24320">
    <property type="entry name" value="RETINOL DEHYDROGENASE"/>
    <property type="match status" value="1"/>
</dbReference>
<dbReference type="EMBL" id="CAADRA010005293">
    <property type="protein sequence ID" value="VFT88221.1"/>
    <property type="molecule type" value="Genomic_DNA"/>
</dbReference>
<name>A0A485KTX8_9STRA</name>
<dbReference type="PRINTS" id="PR00081">
    <property type="entry name" value="GDHRDH"/>
</dbReference>